<accession>A0A933I9W7</accession>
<sequence length="495" mass="53411">MMSHRTKTLAVFCFFIWALMAGRLVWLQAFKGGYYRSLALRQHRLRIGILPERGRIVDRQGRPLALSIDGRRSYPYGAVGGQMLGFLGKDGRGLEGLELYYDRELSGEAGWDTRQCDARGRVRPSLEYASKPARSGNCLQLTIDAEYQAIADEELKKAGDKFKAAWGAAVIADPATGEILGMASYPEFDPNHPELFNRQAMTFGAVAAQFEPGSTFKAVTIALGLKSKTIDTADVFDGEQGSYAVGGHRIGEAESHNKYGPITVSQALAFSSNVCLAKIGLALGKDKLYQGARAFGFGSRTGIECPGEAPGLLDKPDGWPVIKQANISFGQGLAVSALQLVMAYGAIANGGYLLRPRLIKGLAPSGQLVDEACRPDTLRRVISDQTSAKVIAMLERCVSEGTGQAAQIEGWRVAGKTGTAQKKEQGKKGYASDKYVASFIGFVPAEAPRLLVAVIIDEPKGRFFGNEVAAPVCRNVMQRIISLPKGLRQDLLAAR</sequence>
<organism evidence="4 5">
    <name type="scientific">candidate division TA06 bacterium</name>
    <dbReference type="NCBI Taxonomy" id="2250710"/>
    <lineage>
        <taxon>Bacteria</taxon>
        <taxon>Bacteria division TA06</taxon>
    </lineage>
</organism>
<proteinExistence type="predicted"/>
<dbReference type="Gene3D" id="3.90.1310.10">
    <property type="entry name" value="Penicillin-binding protein 2a (Domain 2)"/>
    <property type="match status" value="1"/>
</dbReference>
<dbReference type="SUPFAM" id="SSF56601">
    <property type="entry name" value="beta-lactamase/transpeptidase-like"/>
    <property type="match status" value="1"/>
</dbReference>
<dbReference type="GO" id="GO:0008658">
    <property type="term" value="F:penicillin binding"/>
    <property type="evidence" value="ECO:0007669"/>
    <property type="project" value="InterPro"/>
</dbReference>
<dbReference type="EMBL" id="JACQXR010000061">
    <property type="protein sequence ID" value="MBI4726570.1"/>
    <property type="molecule type" value="Genomic_DNA"/>
</dbReference>
<dbReference type="Gene3D" id="3.30.450.330">
    <property type="match status" value="1"/>
</dbReference>
<comment type="caution">
    <text evidence="4">The sequence shown here is derived from an EMBL/GenBank/DDBJ whole genome shotgun (WGS) entry which is preliminary data.</text>
</comment>
<dbReference type="InterPro" id="IPR012338">
    <property type="entry name" value="Beta-lactam/transpept-like"/>
</dbReference>
<evidence type="ECO:0000259" key="3">
    <source>
        <dbReference type="Pfam" id="PF00905"/>
    </source>
</evidence>
<dbReference type="GO" id="GO:0005886">
    <property type="term" value="C:plasma membrane"/>
    <property type="evidence" value="ECO:0007669"/>
    <property type="project" value="TreeGrafter"/>
</dbReference>
<dbReference type="Proteomes" id="UP000736328">
    <property type="component" value="Unassembled WGS sequence"/>
</dbReference>
<dbReference type="InterPro" id="IPR001460">
    <property type="entry name" value="PCN-bd_Tpept"/>
</dbReference>
<dbReference type="Gene3D" id="3.40.710.10">
    <property type="entry name" value="DD-peptidase/beta-lactamase superfamily"/>
    <property type="match status" value="1"/>
</dbReference>
<evidence type="ECO:0000313" key="4">
    <source>
        <dbReference type="EMBL" id="MBI4726570.1"/>
    </source>
</evidence>
<dbReference type="Pfam" id="PF00905">
    <property type="entry name" value="Transpeptidase"/>
    <property type="match status" value="1"/>
</dbReference>
<protein>
    <submittedName>
        <fullName evidence="4">Penicillin-binding protein 2</fullName>
    </submittedName>
</protein>
<evidence type="ECO:0000256" key="2">
    <source>
        <dbReference type="ARBA" id="ARBA00023136"/>
    </source>
</evidence>
<evidence type="ECO:0000256" key="1">
    <source>
        <dbReference type="ARBA" id="ARBA00004370"/>
    </source>
</evidence>
<dbReference type="GO" id="GO:0071555">
    <property type="term" value="P:cell wall organization"/>
    <property type="evidence" value="ECO:0007669"/>
    <property type="project" value="TreeGrafter"/>
</dbReference>
<comment type="subcellular location">
    <subcellularLocation>
        <location evidence="1">Membrane</location>
    </subcellularLocation>
</comment>
<dbReference type="AlphaFoldDB" id="A0A933I9W7"/>
<dbReference type="InterPro" id="IPR050515">
    <property type="entry name" value="Beta-lactam/transpept"/>
</dbReference>
<dbReference type="PANTHER" id="PTHR30627">
    <property type="entry name" value="PEPTIDOGLYCAN D,D-TRANSPEPTIDASE"/>
    <property type="match status" value="1"/>
</dbReference>
<feature type="domain" description="Penicillin-binding protein transpeptidase" evidence="3">
    <location>
        <begin position="167"/>
        <end position="478"/>
    </location>
</feature>
<dbReference type="PANTHER" id="PTHR30627:SF1">
    <property type="entry name" value="PEPTIDOGLYCAN D,D-TRANSPEPTIDASE FTSI"/>
    <property type="match status" value="1"/>
</dbReference>
<name>A0A933I9W7_UNCT6</name>
<keyword evidence="2" id="KW-0472">Membrane</keyword>
<gene>
    <name evidence="4" type="ORF">HY768_05020</name>
</gene>
<evidence type="ECO:0000313" key="5">
    <source>
        <dbReference type="Proteomes" id="UP000736328"/>
    </source>
</evidence>
<reference evidence="4" key="1">
    <citation type="submission" date="2020-07" db="EMBL/GenBank/DDBJ databases">
        <title>Huge and variable diversity of episymbiotic CPR bacteria and DPANN archaea in groundwater ecosystems.</title>
        <authorList>
            <person name="He C.Y."/>
            <person name="Keren R."/>
            <person name="Whittaker M."/>
            <person name="Farag I.F."/>
            <person name="Doudna J."/>
            <person name="Cate J.H.D."/>
            <person name="Banfield J.F."/>
        </authorList>
    </citation>
    <scope>NUCLEOTIDE SEQUENCE</scope>
    <source>
        <strain evidence="4">NC_groundwater_1520_Pr4_B-0.1um_53_5</strain>
    </source>
</reference>